<reference evidence="4" key="1">
    <citation type="submission" date="2017-04" db="EMBL/GenBank/DDBJ databases">
        <authorList>
            <person name="Varghese N."/>
            <person name="Submissions S."/>
        </authorList>
    </citation>
    <scope>NUCLEOTIDE SEQUENCE [LARGE SCALE GENOMIC DNA]</scope>
    <source>
        <strain evidence="4">RKEM611</strain>
    </source>
</reference>
<keyword evidence="3" id="KW-0238">DNA-binding</keyword>
<dbReference type="PANTHER" id="PTHR33164:SF5">
    <property type="entry name" value="ORGANIC HYDROPEROXIDE RESISTANCE TRANSCRIPTIONAL REGULATOR"/>
    <property type="match status" value="1"/>
</dbReference>
<dbReference type="EMBL" id="FWZT01000036">
    <property type="protein sequence ID" value="SMF81160.1"/>
    <property type="molecule type" value="Genomic_DNA"/>
</dbReference>
<dbReference type="PROSITE" id="PS50995">
    <property type="entry name" value="HTH_MARR_2"/>
    <property type="match status" value="1"/>
</dbReference>
<dbReference type="Gene3D" id="1.10.10.10">
    <property type="entry name" value="Winged helix-like DNA-binding domain superfamily/Winged helix DNA-binding domain"/>
    <property type="match status" value="1"/>
</dbReference>
<dbReference type="GO" id="GO:0006950">
    <property type="term" value="P:response to stress"/>
    <property type="evidence" value="ECO:0007669"/>
    <property type="project" value="TreeGrafter"/>
</dbReference>
<dbReference type="Pfam" id="PF01047">
    <property type="entry name" value="MarR"/>
    <property type="match status" value="1"/>
</dbReference>
<dbReference type="InterPro" id="IPR036388">
    <property type="entry name" value="WH-like_DNA-bd_sf"/>
</dbReference>
<dbReference type="RefSeq" id="WP_132325886.1">
    <property type="nucleotide sequence ID" value="NZ_FWZT01000036.1"/>
</dbReference>
<dbReference type="SUPFAM" id="SSF46785">
    <property type="entry name" value="Winged helix' DNA-binding domain"/>
    <property type="match status" value="1"/>
</dbReference>
<dbReference type="PANTHER" id="PTHR33164">
    <property type="entry name" value="TRANSCRIPTIONAL REGULATOR, MARR FAMILY"/>
    <property type="match status" value="1"/>
</dbReference>
<evidence type="ECO:0000256" key="1">
    <source>
        <dbReference type="ARBA" id="ARBA00004496"/>
    </source>
</evidence>
<name>A0A1Y6CX53_9BACT</name>
<dbReference type="SMART" id="SM00347">
    <property type="entry name" value="HTH_MARR"/>
    <property type="match status" value="1"/>
</dbReference>
<dbReference type="InterPro" id="IPR036390">
    <property type="entry name" value="WH_DNA-bd_sf"/>
</dbReference>
<dbReference type="STRING" id="1513793.SAMN06296036_13620"/>
<dbReference type="OrthoDB" id="9806864at2"/>
<dbReference type="GO" id="GO:0003677">
    <property type="term" value="F:DNA binding"/>
    <property type="evidence" value="ECO:0007669"/>
    <property type="project" value="UniProtKB-KW"/>
</dbReference>
<keyword evidence="4" id="KW-1185">Reference proteome</keyword>
<dbReference type="AlphaFoldDB" id="A0A1Y6CX53"/>
<dbReference type="InterPro" id="IPR000835">
    <property type="entry name" value="HTH_MarR-typ"/>
</dbReference>
<dbReference type="Proteomes" id="UP000192907">
    <property type="component" value="Unassembled WGS sequence"/>
</dbReference>
<dbReference type="GO" id="GO:0003700">
    <property type="term" value="F:DNA-binding transcription factor activity"/>
    <property type="evidence" value="ECO:0007669"/>
    <property type="project" value="InterPro"/>
</dbReference>
<dbReference type="InterPro" id="IPR039422">
    <property type="entry name" value="MarR/SlyA-like"/>
</dbReference>
<organism evidence="3 4">
    <name type="scientific">Pseudobacteriovorax antillogorgiicola</name>
    <dbReference type="NCBI Taxonomy" id="1513793"/>
    <lineage>
        <taxon>Bacteria</taxon>
        <taxon>Pseudomonadati</taxon>
        <taxon>Bdellovibrionota</taxon>
        <taxon>Oligoflexia</taxon>
        <taxon>Oligoflexales</taxon>
        <taxon>Pseudobacteriovoracaceae</taxon>
        <taxon>Pseudobacteriovorax</taxon>
    </lineage>
</organism>
<sequence length="147" mass="16473">MEQNDLSLDNQVCFAIYRASNGLVKAYKPFLTALDLTYPQYLVMLCLWDRDSITIKDLAKRTGMDPAQLSPLLRRLESKNYLSRIRDSGDERSVRISLLPAGLELKGKAGKVPTGLRACIKLNDDELNLLKSLANRLRVSLESCSGK</sequence>
<proteinExistence type="predicted"/>
<gene>
    <name evidence="3" type="ORF">SAMN06296036_13620</name>
</gene>
<evidence type="ECO:0000313" key="4">
    <source>
        <dbReference type="Proteomes" id="UP000192907"/>
    </source>
</evidence>
<feature type="domain" description="HTH marR-type" evidence="2">
    <location>
        <begin position="9"/>
        <end position="139"/>
    </location>
</feature>
<evidence type="ECO:0000259" key="2">
    <source>
        <dbReference type="PROSITE" id="PS50995"/>
    </source>
</evidence>
<protein>
    <submittedName>
        <fullName evidence="3">DNA-binding transcriptional regulator, MarR family</fullName>
    </submittedName>
</protein>
<accession>A0A1Y6CX53</accession>
<dbReference type="GO" id="GO:0005737">
    <property type="term" value="C:cytoplasm"/>
    <property type="evidence" value="ECO:0007669"/>
    <property type="project" value="UniProtKB-SubCell"/>
</dbReference>
<comment type="subcellular location">
    <subcellularLocation>
        <location evidence="1">Cytoplasm</location>
    </subcellularLocation>
</comment>
<evidence type="ECO:0000313" key="3">
    <source>
        <dbReference type="EMBL" id="SMF81160.1"/>
    </source>
</evidence>